<keyword evidence="4 5" id="KW-0378">Hydrolase</keyword>
<feature type="active site" evidence="4">
    <location>
        <position position="20"/>
    </location>
</feature>
<evidence type="ECO:0000313" key="8">
    <source>
        <dbReference type="EMBL" id="MYM57042.1"/>
    </source>
</evidence>
<dbReference type="PROSITE" id="PS00150">
    <property type="entry name" value="ACYLPHOSPHATASE_1"/>
    <property type="match status" value="1"/>
</dbReference>
<evidence type="ECO:0000313" key="9">
    <source>
        <dbReference type="Proteomes" id="UP000479043"/>
    </source>
</evidence>
<accession>A0A6L8LUN2</accession>
<reference evidence="8 9" key="1">
    <citation type="submission" date="2020-01" db="EMBL/GenBank/DDBJ databases">
        <authorList>
            <person name="Chen S."/>
        </authorList>
    </citation>
    <scope>NUCLEOTIDE SEQUENCE [LARGE SCALE GENOMIC DNA]</scope>
    <source>
        <strain evidence="8 9">GS-10</strain>
    </source>
</reference>
<evidence type="ECO:0000259" key="7">
    <source>
        <dbReference type="PROSITE" id="PS51160"/>
    </source>
</evidence>
<dbReference type="Proteomes" id="UP000479043">
    <property type="component" value="Unassembled WGS sequence"/>
</dbReference>
<dbReference type="InterPro" id="IPR020456">
    <property type="entry name" value="Acylphosphatase"/>
</dbReference>
<feature type="active site" evidence="4">
    <location>
        <position position="38"/>
    </location>
</feature>
<dbReference type="SUPFAM" id="SSF54975">
    <property type="entry name" value="Acylphosphatase/BLUF domain-like"/>
    <property type="match status" value="1"/>
</dbReference>
<comment type="catalytic activity">
    <reaction evidence="3 4 5">
        <text>an acyl phosphate + H2O = a carboxylate + phosphate + H(+)</text>
        <dbReference type="Rhea" id="RHEA:14965"/>
        <dbReference type="ChEBI" id="CHEBI:15377"/>
        <dbReference type="ChEBI" id="CHEBI:15378"/>
        <dbReference type="ChEBI" id="CHEBI:29067"/>
        <dbReference type="ChEBI" id="CHEBI:43474"/>
        <dbReference type="ChEBI" id="CHEBI:59918"/>
        <dbReference type="EC" id="3.6.1.7"/>
    </reaction>
</comment>
<dbReference type="AlphaFoldDB" id="A0A6L8LUN2"/>
<organism evidence="8 9">
    <name type="scientific">Thalassovita mangrovi</name>
    <dbReference type="NCBI Taxonomy" id="2692236"/>
    <lineage>
        <taxon>Bacteria</taxon>
        <taxon>Pseudomonadati</taxon>
        <taxon>Pseudomonadota</taxon>
        <taxon>Alphaproteobacteria</taxon>
        <taxon>Rhodobacterales</taxon>
        <taxon>Roseobacteraceae</taxon>
        <taxon>Thalassovita</taxon>
    </lineage>
</organism>
<dbReference type="PRINTS" id="PR00112">
    <property type="entry name" value="ACYLPHPHTASE"/>
</dbReference>
<protein>
    <recommendedName>
        <fullName evidence="2 4">Acylphosphatase</fullName>
        <ecNumber evidence="2 4">3.6.1.7</ecNumber>
    </recommendedName>
</protein>
<dbReference type="Gene3D" id="3.30.70.100">
    <property type="match status" value="1"/>
</dbReference>
<comment type="caution">
    <text evidence="8">The sequence shown here is derived from an EMBL/GenBank/DDBJ whole genome shotgun (WGS) entry which is preliminary data.</text>
</comment>
<dbReference type="InterPro" id="IPR017968">
    <property type="entry name" value="Acylphosphatase_CS"/>
</dbReference>
<evidence type="ECO:0000256" key="3">
    <source>
        <dbReference type="ARBA" id="ARBA00047645"/>
    </source>
</evidence>
<dbReference type="PANTHER" id="PTHR47268:SF4">
    <property type="entry name" value="ACYLPHOSPHATASE"/>
    <property type="match status" value="1"/>
</dbReference>
<sequence>MRQIAMQARVTGRVQGVAFRAWTRARAETLGLSGWVRNNGDGSVSALFCGNEDAVETMIGELWDGPGAASVTDVQTEAASHDAAHTGFRILH</sequence>
<gene>
    <name evidence="8" type="ORF">GR167_17125</name>
</gene>
<name>A0A6L8LUN2_9RHOB</name>
<dbReference type="GO" id="GO:0003998">
    <property type="term" value="F:acylphosphatase activity"/>
    <property type="evidence" value="ECO:0007669"/>
    <property type="project" value="UniProtKB-EC"/>
</dbReference>
<dbReference type="PANTHER" id="PTHR47268">
    <property type="entry name" value="ACYLPHOSPHATASE"/>
    <property type="match status" value="1"/>
</dbReference>
<dbReference type="RefSeq" id="WP_160974953.1">
    <property type="nucleotide sequence ID" value="NZ_WWEN01000009.1"/>
</dbReference>
<evidence type="ECO:0000256" key="1">
    <source>
        <dbReference type="ARBA" id="ARBA00005614"/>
    </source>
</evidence>
<evidence type="ECO:0000256" key="2">
    <source>
        <dbReference type="ARBA" id="ARBA00012150"/>
    </source>
</evidence>
<evidence type="ECO:0000256" key="5">
    <source>
        <dbReference type="RuleBase" id="RU000553"/>
    </source>
</evidence>
<dbReference type="EMBL" id="WWEN01000009">
    <property type="protein sequence ID" value="MYM57042.1"/>
    <property type="molecule type" value="Genomic_DNA"/>
</dbReference>
<evidence type="ECO:0000256" key="6">
    <source>
        <dbReference type="RuleBase" id="RU004168"/>
    </source>
</evidence>
<proteinExistence type="inferred from homology"/>
<dbReference type="NCBIfam" id="NF010999">
    <property type="entry name" value="PRK14425.1"/>
    <property type="match status" value="1"/>
</dbReference>
<feature type="domain" description="Acylphosphatase-like" evidence="7">
    <location>
        <begin position="5"/>
        <end position="92"/>
    </location>
</feature>
<dbReference type="EC" id="3.6.1.7" evidence="2 4"/>
<evidence type="ECO:0000256" key="4">
    <source>
        <dbReference type="PROSITE-ProRule" id="PRU00520"/>
    </source>
</evidence>
<dbReference type="Pfam" id="PF00708">
    <property type="entry name" value="Acylphosphatase"/>
    <property type="match status" value="1"/>
</dbReference>
<dbReference type="PROSITE" id="PS51160">
    <property type="entry name" value="ACYLPHOSPHATASE_3"/>
    <property type="match status" value="1"/>
</dbReference>
<comment type="similarity">
    <text evidence="1 6">Belongs to the acylphosphatase family.</text>
</comment>
<dbReference type="InterPro" id="IPR001792">
    <property type="entry name" value="Acylphosphatase-like_dom"/>
</dbReference>
<dbReference type="PROSITE" id="PS00151">
    <property type="entry name" value="ACYLPHOSPHATASE_2"/>
    <property type="match status" value="1"/>
</dbReference>
<keyword evidence="9" id="KW-1185">Reference proteome</keyword>
<dbReference type="InterPro" id="IPR036046">
    <property type="entry name" value="Acylphosphatase-like_dom_sf"/>
</dbReference>